<comment type="caution">
    <text evidence="2">The sequence shown here is derived from an EMBL/GenBank/DDBJ whole genome shotgun (WGS) entry which is preliminary data.</text>
</comment>
<gene>
    <name evidence="2" type="ORF">RHSIM_Rhsim08G0136000</name>
</gene>
<feature type="transmembrane region" description="Helical" evidence="1">
    <location>
        <begin position="79"/>
        <end position="96"/>
    </location>
</feature>
<dbReference type="Proteomes" id="UP000626092">
    <property type="component" value="Unassembled WGS sequence"/>
</dbReference>
<keyword evidence="1" id="KW-0472">Membrane</keyword>
<evidence type="ECO:0000256" key="1">
    <source>
        <dbReference type="SAM" id="Phobius"/>
    </source>
</evidence>
<keyword evidence="1" id="KW-0812">Transmembrane</keyword>
<keyword evidence="3" id="KW-1185">Reference proteome</keyword>
<dbReference type="EMBL" id="WJXA01000008">
    <property type="protein sequence ID" value="KAF7135493.1"/>
    <property type="molecule type" value="Genomic_DNA"/>
</dbReference>
<reference evidence="2" key="1">
    <citation type="submission" date="2019-11" db="EMBL/GenBank/DDBJ databases">
        <authorList>
            <person name="Liu Y."/>
            <person name="Hou J."/>
            <person name="Li T.-Q."/>
            <person name="Guan C.-H."/>
            <person name="Wu X."/>
            <person name="Wu H.-Z."/>
            <person name="Ling F."/>
            <person name="Zhang R."/>
            <person name="Shi X.-G."/>
            <person name="Ren J.-P."/>
            <person name="Chen E.-F."/>
            <person name="Sun J.-M."/>
        </authorList>
    </citation>
    <scope>NUCLEOTIDE SEQUENCE</scope>
    <source>
        <strain evidence="2">Adult_tree_wgs_1</strain>
        <tissue evidence="2">Leaves</tissue>
    </source>
</reference>
<keyword evidence="1" id="KW-1133">Transmembrane helix</keyword>
<dbReference type="OrthoDB" id="428734at2759"/>
<accession>A0A834GJG1</accession>
<evidence type="ECO:0000313" key="2">
    <source>
        <dbReference type="EMBL" id="KAF7135493.1"/>
    </source>
</evidence>
<evidence type="ECO:0000313" key="3">
    <source>
        <dbReference type="Proteomes" id="UP000626092"/>
    </source>
</evidence>
<protein>
    <submittedName>
        <fullName evidence="2">Uncharacterized protein</fullName>
    </submittedName>
</protein>
<name>A0A834GJG1_RHOSS</name>
<proteinExistence type="predicted"/>
<feature type="transmembrane region" description="Helical" evidence="1">
    <location>
        <begin position="39"/>
        <end position="58"/>
    </location>
</feature>
<organism evidence="2 3">
    <name type="scientific">Rhododendron simsii</name>
    <name type="common">Sims's rhododendron</name>
    <dbReference type="NCBI Taxonomy" id="118357"/>
    <lineage>
        <taxon>Eukaryota</taxon>
        <taxon>Viridiplantae</taxon>
        <taxon>Streptophyta</taxon>
        <taxon>Embryophyta</taxon>
        <taxon>Tracheophyta</taxon>
        <taxon>Spermatophyta</taxon>
        <taxon>Magnoliopsida</taxon>
        <taxon>eudicotyledons</taxon>
        <taxon>Gunneridae</taxon>
        <taxon>Pentapetalae</taxon>
        <taxon>asterids</taxon>
        <taxon>Ericales</taxon>
        <taxon>Ericaceae</taxon>
        <taxon>Ericoideae</taxon>
        <taxon>Rhodoreae</taxon>
        <taxon>Rhododendron</taxon>
    </lineage>
</organism>
<sequence>MWFLFKHYLYCCICCSMPDNLHLTSSDADRCVTLSQGDFYLATFTFFTTQAGGMLNWVKFVPSHQRHISCQRNGVMYLLYWRVIITVLLRVQYMSFCHHLRQLNIMLHDRKELSGQRSCNPAQVFGIERKTRNPLHLMDREFQRLSAPWGWRSGIFEVKESCFGDFGDLATAGEGHYGWVIADEYSLGADEYSLGT</sequence>
<dbReference type="AlphaFoldDB" id="A0A834GJG1"/>